<dbReference type="OrthoDB" id="8704084at2"/>
<dbReference type="RefSeq" id="WP_132971672.1">
    <property type="nucleotide sequence ID" value="NZ_SMFX01000001.1"/>
</dbReference>
<keyword evidence="1" id="KW-0472">Membrane</keyword>
<feature type="transmembrane region" description="Helical" evidence="1">
    <location>
        <begin position="29"/>
        <end position="52"/>
    </location>
</feature>
<dbReference type="Proteomes" id="UP000295707">
    <property type="component" value="Unassembled WGS sequence"/>
</dbReference>
<dbReference type="AlphaFoldDB" id="A0A4R1H7M1"/>
<evidence type="ECO:0000313" key="3">
    <source>
        <dbReference type="Proteomes" id="UP000295707"/>
    </source>
</evidence>
<protein>
    <submittedName>
        <fullName evidence="2">Uncharacterized protein</fullName>
    </submittedName>
</protein>
<name>A0A4R1H7M1_9GAMM</name>
<keyword evidence="3" id="KW-1185">Reference proteome</keyword>
<proteinExistence type="predicted"/>
<keyword evidence="1" id="KW-1133">Transmembrane helix</keyword>
<evidence type="ECO:0000313" key="2">
    <source>
        <dbReference type="EMBL" id="TCK17824.1"/>
    </source>
</evidence>
<reference evidence="2 3" key="1">
    <citation type="submission" date="2019-03" db="EMBL/GenBank/DDBJ databases">
        <title>Genomic Encyclopedia of Type Strains, Phase IV (KMG-IV): sequencing the most valuable type-strain genomes for metagenomic binning, comparative biology and taxonomic classification.</title>
        <authorList>
            <person name="Goeker M."/>
        </authorList>
    </citation>
    <scope>NUCLEOTIDE SEQUENCE [LARGE SCALE GENOMIC DNA]</scope>
    <source>
        <strain evidence="2 3">DSM 19610</strain>
    </source>
</reference>
<accession>A0A4R1H7M1</accession>
<sequence length="124" mass="13245">MKRSTKAALLSGLIFPGTGHLYLKRYVHGAILCMASATAIYFIVSAIVTTALEVVEKIQNGNGAVALDMATITDLVSQQSSGSEQPMNIATVALVVCWVIGIVDSYRQGRAQEKLDDVEGEKES</sequence>
<organism evidence="2 3">
    <name type="scientific">Thiogranum longum</name>
    <dbReference type="NCBI Taxonomy" id="1537524"/>
    <lineage>
        <taxon>Bacteria</taxon>
        <taxon>Pseudomonadati</taxon>
        <taxon>Pseudomonadota</taxon>
        <taxon>Gammaproteobacteria</taxon>
        <taxon>Chromatiales</taxon>
        <taxon>Ectothiorhodospiraceae</taxon>
        <taxon>Thiogranum</taxon>
    </lineage>
</organism>
<dbReference type="EMBL" id="SMFX01000001">
    <property type="protein sequence ID" value="TCK17824.1"/>
    <property type="molecule type" value="Genomic_DNA"/>
</dbReference>
<evidence type="ECO:0000256" key="1">
    <source>
        <dbReference type="SAM" id="Phobius"/>
    </source>
</evidence>
<comment type="caution">
    <text evidence="2">The sequence shown here is derived from an EMBL/GenBank/DDBJ whole genome shotgun (WGS) entry which is preliminary data.</text>
</comment>
<gene>
    <name evidence="2" type="ORF">DFR30_1074</name>
</gene>
<keyword evidence="1" id="KW-0812">Transmembrane</keyword>